<accession>A0A0L6W2M3</accession>
<feature type="domain" description="DUF2062" evidence="2">
    <location>
        <begin position="5"/>
        <end position="153"/>
    </location>
</feature>
<keyword evidence="1" id="KW-0472">Membrane</keyword>
<evidence type="ECO:0000313" key="4">
    <source>
        <dbReference type="Proteomes" id="UP000037175"/>
    </source>
</evidence>
<organism evidence="3 4">
    <name type="scientific">Thermincola ferriacetica</name>
    <dbReference type="NCBI Taxonomy" id="281456"/>
    <lineage>
        <taxon>Bacteria</taxon>
        <taxon>Bacillati</taxon>
        <taxon>Bacillota</taxon>
        <taxon>Clostridia</taxon>
        <taxon>Eubacteriales</taxon>
        <taxon>Thermincolaceae</taxon>
        <taxon>Thermincola</taxon>
    </lineage>
</organism>
<reference evidence="4" key="1">
    <citation type="submission" date="2015-07" db="EMBL/GenBank/DDBJ databases">
        <title>Complete Genome of Thermincola ferriacetica strain Z-0001T.</title>
        <authorList>
            <person name="Lusk B."/>
            <person name="Badalamenti J.P."/>
            <person name="Parameswaran P."/>
            <person name="Bond D.R."/>
            <person name="Torres C.I."/>
        </authorList>
    </citation>
    <scope>NUCLEOTIDE SEQUENCE [LARGE SCALE GENOMIC DNA]</scope>
    <source>
        <strain evidence="4">Z-0001</strain>
    </source>
</reference>
<proteinExistence type="predicted"/>
<feature type="transmembrane region" description="Helical" evidence="1">
    <location>
        <begin position="122"/>
        <end position="145"/>
    </location>
</feature>
<protein>
    <recommendedName>
        <fullName evidence="2">DUF2062 domain-containing protein</fullName>
    </recommendedName>
</protein>
<feature type="transmembrane region" description="Helical" evidence="1">
    <location>
        <begin position="28"/>
        <end position="52"/>
    </location>
</feature>
<evidence type="ECO:0000256" key="1">
    <source>
        <dbReference type="SAM" id="Phobius"/>
    </source>
</evidence>
<name>A0A0L6W2M3_9FIRM</name>
<comment type="caution">
    <text evidence="3">The sequence shown here is derived from an EMBL/GenBank/DDBJ whole genome shotgun (WGS) entry which is preliminary data.</text>
</comment>
<dbReference type="Pfam" id="PF09835">
    <property type="entry name" value="DUF2062"/>
    <property type="match status" value="1"/>
</dbReference>
<dbReference type="EMBL" id="LGTE01000009">
    <property type="protein sequence ID" value="KNZ69790.1"/>
    <property type="molecule type" value="Genomic_DNA"/>
</dbReference>
<keyword evidence="1" id="KW-0812">Transmembrane</keyword>
<dbReference type="RefSeq" id="WP_013121735.1">
    <property type="nucleotide sequence ID" value="NZ_LGTE01000009.1"/>
</dbReference>
<evidence type="ECO:0000313" key="3">
    <source>
        <dbReference type="EMBL" id="KNZ69790.1"/>
    </source>
</evidence>
<dbReference type="InterPro" id="IPR018639">
    <property type="entry name" value="DUF2062"/>
</dbReference>
<dbReference type="AlphaFoldDB" id="A0A0L6W2M3"/>
<evidence type="ECO:0000259" key="2">
    <source>
        <dbReference type="Pfam" id="PF09835"/>
    </source>
</evidence>
<gene>
    <name evidence="3" type="ORF">Tfer_1609</name>
</gene>
<feature type="transmembrane region" description="Helical" evidence="1">
    <location>
        <begin position="59"/>
        <end position="83"/>
    </location>
</feature>
<sequence>MNIKRYLRYHYLKMIRLKDAPARVAQGFALGLAMDFVVPIPLVSIFIAFVAAKFLRMNSLAAVMSATAFKPLFAGIVTLNILMSKKLIALLPSLKAVSITAPQGNSLLHRIFGEIISYGFPYLLAGSVNGMIIGLISYLSVYYFLQGRQRRKAKIH</sequence>
<keyword evidence="1" id="KW-1133">Transmembrane helix</keyword>
<dbReference type="Proteomes" id="UP000037175">
    <property type="component" value="Unassembled WGS sequence"/>
</dbReference>
<keyword evidence="4" id="KW-1185">Reference proteome</keyword>